<feature type="binding site" description="axial binding residue" evidence="16">
    <location>
        <position position="89"/>
    </location>
    <ligand>
        <name>heme c</name>
        <dbReference type="ChEBI" id="CHEBI:61717"/>
        <label>1</label>
    </ligand>
    <ligandPart>
        <name>Fe</name>
        <dbReference type="ChEBI" id="CHEBI:18248"/>
    </ligandPart>
</feature>
<evidence type="ECO:0000256" key="13">
    <source>
        <dbReference type="ARBA" id="ARBA00031832"/>
    </source>
</evidence>
<feature type="signal peptide" evidence="17">
    <location>
        <begin position="1"/>
        <end position="23"/>
    </location>
</feature>
<dbReference type="Proteomes" id="UP000244060">
    <property type="component" value="Unassembled WGS sequence"/>
</dbReference>
<keyword evidence="7 15" id="KW-0349">Heme</keyword>
<evidence type="ECO:0000256" key="10">
    <source>
        <dbReference type="ARBA" id="ARBA00022764"/>
    </source>
</evidence>
<sequence>MKPLAFLGALTLPVALVAGLAFAQSQVGTAAAVESLRGADPDVDVTTAPVFHQNKQRFVRNYRLQPPLIPHSIDKYQIDMKANECLACHEWRKSGERGAPTLSMTHYQDRDGLQTDTVASRRWFCSQCHVPQADAPALVENLFQSSGQ</sequence>
<dbReference type="GO" id="GO:0042597">
    <property type="term" value="C:periplasmic space"/>
    <property type="evidence" value="ECO:0007669"/>
    <property type="project" value="UniProtKB-SubCell"/>
</dbReference>
<dbReference type="RefSeq" id="WP_108220682.1">
    <property type="nucleotide sequence ID" value="NZ_CP090022.1"/>
</dbReference>
<dbReference type="Pfam" id="PF03892">
    <property type="entry name" value="NapB"/>
    <property type="match status" value="1"/>
</dbReference>
<organism evidence="18 19">
    <name type="scientific">Cereibacter azotoformans</name>
    <dbReference type="NCBI Taxonomy" id="43057"/>
    <lineage>
        <taxon>Bacteria</taxon>
        <taxon>Pseudomonadati</taxon>
        <taxon>Pseudomonadota</taxon>
        <taxon>Alphaproteobacteria</taxon>
        <taxon>Rhodobacterales</taxon>
        <taxon>Paracoccaceae</taxon>
        <taxon>Cereibacter</taxon>
    </lineage>
</organism>
<evidence type="ECO:0000256" key="14">
    <source>
        <dbReference type="PIRNR" id="PIRNR006105"/>
    </source>
</evidence>
<dbReference type="InterPro" id="IPR036280">
    <property type="entry name" value="Multihaem_cyt_sf"/>
</dbReference>
<evidence type="ECO:0000256" key="6">
    <source>
        <dbReference type="ARBA" id="ARBA00022448"/>
    </source>
</evidence>
<keyword evidence="8 16" id="KW-0479">Metal-binding</keyword>
<feature type="binding site" description="covalent" evidence="15">
    <location>
        <position position="85"/>
    </location>
    <ligand>
        <name>heme c</name>
        <dbReference type="ChEBI" id="CHEBI:61717"/>
        <label>1</label>
    </ligand>
</feature>
<feature type="binding site" description="axial binding residue" evidence="16">
    <location>
        <position position="71"/>
    </location>
    <ligand>
        <name>heme c</name>
        <dbReference type="ChEBI" id="CHEBI:61717"/>
        <label>1</label>
    </ligand>
    <ligandPart>
        <name>Fe</name>
        <dbReference type="ChEBI" id="CHEBI:18248"/>
    </ligandPart>
</feature>
<comment type="similarity">
    <text evidence="3 14">Belongs to the NapB family.</text>
</comment>
<feature type="chain" id="PRO_5015766753" description="Periplasmic nitrate reductase, electron transfer subunit" evidence="17">
    <location>
        <begin position="24"/>
        <end position="148"/>
    </location>
</feature>
<evidence type="ECO:0000313" key="19">
    <source>
        <dbReference type="Proteomes" id="UP000244060"/>
    </source>
</evidence>
<keyword evidence="9 17" id="KW-0732">Signal</keyword>
<evidence type="ECO:0000256" key="5">
    <source>
        <dbReference type="ARBA" id="ARBA00013773"/>
    </source>
</evidence>
<dbReference type="InterPro" id="IPR005591">
    <property type="entry name" value="NapB"/>
</dbReference>
<comment type="function">
    <text evidence="1">Electron transfer subunit of the periplasmic nitrate reductase complex NapAB. Receives electrons from the membrane-anchored tetraheme c-type NapC protein and transfers these to NapA subunit, thus allowing electron flow between membrane and periplasm. Essential for periplasmic nitrate reduction with nitrate as the terminal electron acceptor.</text>
</comment>
<comment type="subunit">
    <text evidence="4 14">Component of the periplasmic nitrate reductase NapAB complex composed of NapA and NapB.</text>
</comment>
<comment type="subcellular location">
    <subcellularLocation>
        <location evidence="2 14">Periplasm</location>
    </subcellularLocation>
</comment>
<feature type="binding site" description="axial binding residue" evidence="16">
    <location>
        <position position="106"/>
    </location>
    <ligand>
        <name>heme c</name>
        <dbReference type="ChEBI" id="CHEBI:61717"/>
        <label>2</label>
    </ligand>
    <ligandPart>
        <name>Fe</name>
        <dbReference type="ChEBI" id="CHEBI:18248"/>
    </ligandPart>
</feature>
<feature type="binding site" description="axial binding residue" evidence="16">
    <location>
        <position position="129"/>
    </location>
    <ligand>
        <name>heme c</name>
        <dbReference type="ChEBI" id="CHEBI:61717"/>
        <label>2</label>
    </ligand>
    <ligandPart>
        <name>Fe</name>
        <dbReference type="ChEBI" id="CHEBI:18248"/>
    </ligandPart>
</feature>
<keyword evidence="6 14" id="KW-0813">Transport</keyword>
<dbReference type="SUPFAM" id="SSF48695">
    <property type="entry name" value="Multiheme cytochromes"/>
    <property type="match status" value="1"/>
</dbReference>
<evidence type="ECO:0000256" key="1">
    <source>
        <dbReference type="ARBA" id="ARBA00002599"/>
    </source>
</evidence>
<evidence type="ECO:0000256" key="4">
    <source>
        <dbReference type="ARBA" id="ARBA00011752"/>
    </source>
</evidence>
<reference evidence="18 19" key="1">
    <citation type="submission" date="2018-04" db="EMBL/GenBank/DDBJ databases">
        <title>Genomic Encyclopedia of Type Strains, Phase III (KMG-III): the genomes of soil and plant-associated and newly described type strains.</title>
        <authorList>
            <person name="Whitman W."/>
        </authorList>
    </citation>
    <scope>NUCLEOTIDE SEQUENCE [LARGE SCALE GENOMIC DNA]</scope>
    <source>
        <strain evidence="18 19">KA25</strain>
    </source>
</reference>
<keyword evidence="11 14" id="KW-0249">Electron transport</keyword>
<evidence type="ECO:0000256" key="9">
    <source>
        <dbReference type="ARBA" id="ARBA00022729"/>
    </source>
</evidence>
<dbReference type="OrthoDB" id="13290at2"/>
<keyword evidence="12 16" id="KW-0408">Iron</keyword>
<evidence type="ECO:0000256" key="3">
    <source>
        <dbReference type="ARBA" id="ARBA00007368"/>
    </source>
</evidence>
<protein>
    <recommendedName>
        <fullName evidence="5 14">Periplasmic nitrate reductase, electron transfer subunit</fullName>
    </recommendedName>
    <alternativeName>
        <fullName evidence="13 14">Diheme cytochrome c NapB</fullName>
    </alternativeName>
</protein>
<comment type="caution">
    <text evidence="18">The sequence shown here is derived from an EMBL/GenBank/DDBJ whole genome shotgun (WGS) entry which is preliminary data.</text>
</comment>
<evidence type="ECO:0000256" key="17">
    <source>
        <dbReference type="SAM" id="SignalP"/>
    </source>
</evidence>
<evidence type="ECO:0000256" key="11">
    <source>
        <dbReference type="ARBA" id="ARBA00022982"/>
    </source>
</evidence>
<evidence type="ECO:0000313" key="18">
    <source>
        <dbReference type="EMBL" id="PTR19323.1"/>
    </source>
</evidence>
<dbReference type="FunFam" id="1.10.1130.10:FF:000001">
    <property type="entry name" value="Periplasmic nitrate reductase, electron transfer subunit"/>
    <property type="match status" value="1"/>
</dbReference>
<dbReference type="AlphaFoldDB" id="A0A2T5KA85"/>
<accession>A0A2T5KA85</accession>
<feature type="binding site" description="covalent" evidence="15">
    <location>
        <position position="125"/>
    </location>
    <ligand>
        <name>heme c</name>
        <dbReference type="ChEBI" id="CHEBI:61717"/>
        <label>2</label>
    </ligand>
</feature>
<name>A0A2T5KA85_9RHOB</name>
<proteinExistence type="inferred from homology"/>
<evidence type="ECO:0000256" key="12">
    <source>
        <dbReference type="ARBA" id="ARBA00023004"/>
    </source>
</evidence>
<keyword evidence="10 14" id="KW-0574">Periplasm</keyword>
<keyword evidence="19" id="KW-1185">Reference proteome</keyword>
<evidence type="ECO:0000256" key="16">
    <source>
        <dbReference type="PIRSR" id="PIRSR006105-2"/>
    </source>
</evidence>
<evidence type="ECO:0000256" key="8">
    <source>
        <dbReference type="ARBA" id="ARBA00022723"/>
    </source>
</evidence>
<dbReference type="PIRSF" id="PIRSF006105">
    <property type="entry name" value="NapB"/>
    <property type="match status" value="1"/>
</dbReference>
<dbReference type="PANTHER" id="PTHR38604:SF1">
    <property type="entry name" value="PERIPLASMIC NITRATE REDUCTASE, ELECTRON TRANSFER SUBUNIT"/>
    <property type="match status" value="1"/>
</dbReference>
<dbReference type="GO" id="GO:0009061">
    <property type="term" value="P:anaerobic respiration"/>
    <property type="evidence" value="ECO:0007669"/>
    <property type="project" value="InterPro"/>
</dbReference>
<gene>
    <name evidence="18" type="ORF">C8J28_105164</name>
</gene>
<feature type="binding site" description="covalent" evidence="15">
    <location>
        <position position="128"/>
    </location>
    <ligand>
        <name>heme c</name>
        <dbReference type="ChEBI" id="CHEBI:61717"/>
        <label>2</label>
    </ligand>
</feature>
<feature type="binding site" description="covalent" evidence="15">
    <location>
        <position position="88"/>
    </location>
    <ligand>
        <name>heme c</name>
        <dbReference type="ChEBI" id="CHEBI:61717"/>
        <label>1</label>
    </ligand>
</feature>
<dbReference type="Gene3D" id="1.10.1130.10">
    <property type="entry name" value="Flavocytochrome C3, Chain A"/>
    <property type="match status" value="1"/>
</dbReference>
<dbReference type="PANTHER" id="PTHR38604">
    <property type="entry name" value="PERIPLASMIC NITRATE REDUCTASE, ELECTRON TRANSFER SUBUNIT"/>
    <property type="match status" value="1"/>
</dbReference>
<dbReference type="EMBL" id="QAOT01000005">
    <property type="protein sequence ID" value="PTR19323.1"/>
    <property type="molecule type" value="Genomic_DNA"/>
</dbReference>
<evidence type="ECO:0000256" key="15">
    <source>
        <dbReference type="PIRSR" id="PIRSR006105-1"/>
    </source>
</evidence>
<comment type="PTM">
    <text evidence="15">Binds 2 heme C groups per subunit.</text>
</comment>
<evidence type="ECO:0000256" key="2">
    <source>
        <dbReference type="ARBA" id="ARBA00004418"/>
    </source>
</evidence>
<dbReference type="GO" id="GO:0046872">
    <property type="term" value="F:metal ion binding"/>
    <property type="evidence" value="ECO:0007669"/>
    <property type="project" value="UniProtKB-KW"/>
</dbReference>
<evidence type="ECO:0000256" key="7">
    <source>
        <dbReference type="ARBA" id="ARBA00022617"/>
    </source>
</evidence>